<comment type="caution">
    <text evidence="1">The sequence shown here is derived from an EMBL/GenBank/DDBJ whole genome shotgun (WGS) entry which is preliminary data.</text>
</comment>
<proteinExistence type="predicted"/>
<dbReference type="Proteomes" id="UP000728968">
    <property type="component" value="Unassembled WGS sequence"/>
</dbReference>
<evidence type="ECO:0000313" key="2">
    <source>
        <dbReference type="Proteomes" id="UP000728968"/>
    </source>
</evidence>
<dbReference type="RefSeq" id="WP_204716502.1">
    <property type="nucleotide sequence ID" value="NZ_JACJLT010000098.1"/>
</dbReference>
<name>A0ABS2G509_FUSMR</name>
<dbReference type="EMBL" id="JACJLT010000098">
    <property type="protein sequence ID" value="MBM6875779.1"/>
    <property type="molecule type" value="Genomic_DNA"/>
</dbReference>
<evidence type="ECO:0000313" key="1">
    <source>
        <dbReference type="EMBL" id="MBM6875779.1"/>
    </source>
</evidence>
<reference evidence="1 2" key="1">
    <citation type="journal article" date="2021" name="Sci. Rep.">
        <title>The distribution of antibiotic resistance genes in chicken gut microbiota commensals.</title>
        <authorList>
            <person name="Juricova H."/>
            <person name="Matiasovicova J."/>
            <person name="Kubasova T."/>
            <person name="Cejkova D."/>
            <person name="Rychlik I."/>
        </authorList>
    </citation>
    <scope>NUCLEOTIDE SEQUENCE [LARGE SCALE GENOMIC DNA]</scope>
    <source>
        <strain evidence="1 2">An425</strain>
    </source>
</reference>
<accession>A0ABS2G509</accession>
<gene>
    <name evidence="1" type="ORF">H6A04_08980</name>
</gene>
<protein>
    <submittedName>
        <fullName evidence="1">Uncharacterized protein</fullName>
    </submittedName>
</protein>
<organism evidence="1 2">
    <name type="scientific">Fusobacterium mortiferum</name>
    <dbReference type="NCBI Taxonomy" id="850"/>
    <lineage>
        <taxon>Bacteria</taxon>
        <taxon>Fusobacteriati</taxon>
        <taxon>Fusobacteriota</taxon>
        <taxon>Fusobacteriia</taxon>
        <taxon>Fusobacteriales</taxon>
        <taxon>Fusobacteriaceae</taxon>
        <taxon>Fusobacterium</taxon>
    </lineage>
</organism>
<sequence>MEKLLKKEAKKATLVEVMEVECEIEDERKIMSRRTIKEFWTLDGKYIGKLDPLDDYPLIEPLTKE</sequence>
<keyword evidence="2" id="KW-1185">Reference proteome</keyword>